<dbReference type="OrthoDB" id="10013407at2759"/>
<sequence length="465" mass="52332">MQQILLFLILITFSLSIIIREQLNLKYINDITKIKSTIEDQSSQYHHSAYNRLAYIVDTYGPRLWGSDVLEAAIMDFYQQIQQEKIDVKLEKVSNFTKWERGNENLTLFEPRLHPQKLNFIGLGLSVPGNVTAEAFLVTSFEDLEKNKDKVNGKIVIYAFPWVDYPTTVQFRTSGASYAAKYGAVAVLIRSITPFSINSPHTGAMQYKEKDEHGNPIPKIPAGSITVEDAEMLLRMQKRGQNIRINLYMENRQVPNCESFNVVAELKGTEFPEEIIVLGGHIDSWDVGSQTGANDDGGGFITTFEALRIIQKLGLQPKRTIRFVAWSGEEYGGSNSGGSQYAQLHKGENVILAFENDMGSRTSIGWGFNAKNNTQSQRLKDLLQKYMKNIYGLTKVFDGEGEMVDTSWLGAPMIRNIADDTKDNKYYFTYHHSAGDTMSIMDPDQLDQNVVGIASLVYLVAQEGI</sequence>
<dbReference type="Gene3D" id="3.50.30.30">
    <property type="match status" value="1"/>
</dbReference>
<dbReference type="InParanoid" id="G0R1P6"/>
<dbReference type="PANTHER" id="PTHR12053">
    <property type="entry name" value="PROTEASE FAMILY M28 PLASMA GLUTAMATE CARBOXYPEPTIDASE-RELATED"/>
    <property type="match status" value="1"/>
</dbReference>
<evidence type="ECO:0000256" key="12">
    <source>
        <dbReference type="ARBA" id="ARBA00022824"/>
    </source>
</evidence>
<dbReference type="GO" id="GO:0005783">
    <property type="term" value="C:endoplasmic reticulum"/>
    <property type="evidence" value="ECO:0007669"/>
    <property type="project" value="UniProtKB-SubCell"/>
</dbReference>
<evidence type="ECO:0000313" key="23">
    <source>
        <dbReference type="EMBL" id="EGR28606.1"/>
    </source>
</evidence>
<comment type="subunit">
    <text evidence="19">Homodimer. The monomeric form is inactive while the homodimer is active.</text>
</comment>
<evidence type="ECO:0000256" key="8">
    <source>
        <dbReference type="ARBA" id="ARBA00022670"/>
    </source>
</evidence>
<keyword evidence="12" id="KW-0256">Endoplasmic reticulum</keyword>
<dbReference type="GO" id="GO:0005764">
    <property type="term" value="C:lysosome"/>
    <property type="evidence" value="ECO:0007669"/>
    <property type="project" value="UniProtKB-SubCell"/>
</dbReference>
<evidence type="ECO:0000256" key="9">
    <source>
        <dbReference type="ARBA" id="ARBA00022723"/>
    </source>
</evidence>
<dbReference type="InterPro" id="IPR039866">
    <property type="entry name" value="CPQ"/>
</dbReference>
<evidence type="ECO:0000256" key="1">
    <source>
        <dbReference type="ARBA" id="ARBA00004240"/>
    </source>
</evidence>
<evidence type="ECO:0000256" key="7">
    <source>
        <dbReference type="ARBA" id="ARBA00022645"/>
    </source>
</evidence>
<dbReference type="Proteomes" id="UP000008983">
    <property type="component" value="Unassembled WGS sequence"/>
</dbReference>
<evidence type="ECO:0000256" key="20">
    <source>
        <dbReference type="ARBA" id="ARBA00033328"/>
    </source>
</evidence>
<dbReference type="GO" id="GO:0005615">
    <property type="term" value="C:extracellular space"/>
    <property type="evidence" value="ECO:0007669"/>
    <property type="project" value="TreeGrafter"/>
</dbReference>
<dbReference type="STRING" id="857967.G0R1P6"/>
<keyword evidence="15" id="KW-0482">Metalloprotease</keyword>
<evidence type="ECO:0000256" key="4">
    <source>
        <dbReference type="ARBA" id="ARBA00004613"/>
    </source>
</evidence>
<dbReference type="RefSeq" id="XP_004029842.1">
    <property type="nucleotide sequence ID" value="XM_004029794.1"/>
</dbReference>
<dbReference type="EMBL" id="GL984226">
    <property type="protein sequence ID" value="EGR28606.1"/>
    <property type="molecule type" value="Genomic_DNA"/>
</dbReference>
<evidence type="ECO:0000256" key="21">
    <source>
        <dbReference type="SAM" id="SignalP"/>
    </source>
</evidence>
<proteinExistence type="predicted"/>
<keyword evidence="7 23" id="KW-0121">Carboxypeptidase</keyword>
<dbReference type="GO" id="GO:0004180">
    <property type="term" value="F:carboxypeptidase activity"/>
    <property type="evidence" value="ECO:0007669"/>
    <property type="project" value="UniProtKB-KW"/>
</dbReference>
<dbReference type="GO" id="GO:0004177">
    <property type="term" value="F:aminopeptidase activity"/>
    <property type="evidence" value="ECO:0007669"/>
    <property type="project" value="UniProtKB-KW"/>
</dbReference>
<evidence type="ECO:0000256" key="5">
    <source>
        <dbReference type="ARBA" id="ARBA00014116"/>
    </source>
</evidence>
<dbReference type="GO" id="GO:0006508">
    <property type="term" value="P:proteolysis"/>
    <property type="evidence" value="ECO:0007669"/>
    <property type="project" value="UniProtKB-KW"/>
</dbReference>
<evidence type="ECO:0000313" key="24">
    <source>
        <dbReference type="Proteomes" id="UP000008983"/>
    </source>
</evidence>
<dbReference type="GO" id="GO:0005794">
    <property type="term" value="C:Golgi apparatus"/>
    <property type="evidence" value="ECO:0007669"/>
    <property type="project" value="UniProtKB-SubCell"/>
</dbReference>
<keyword evidence="23" id="KW-0031">Aminopeptidase</keyword>
<evidence type="ECO:0000259" key="22">
    <source>
        <dbReference type="Pfam" id="PF04389"/>
    </source>
</evidence>
<dbReference type="PANTHER" id="PTHR12053:SF3">
    <property type="entry name" value="CARBOXYPEPTIDASE Q"/>
    <property type="match status" value="1"/>
</dbReference>
<feature type="domain" description="Peptidase M28" evidence="22">
    <location>
        <begin position="261"/>
        <end position="451"/>
    </location>
</feature>
<dbReference type="eggNOG" id="KOG2195">
    <property type="taxonomic scope" value="Eukaryota"/>
</dbReference>
<keyword evidence="18" id="KW-0458">Lysosome</keyword>
<evidence type="ECO:0000256" key="15">
    <source>
        <dbReference type="ARBA" id="ARBA00023049"/>
    </source>
</evidence>
<keyword evidence="6" id="KW-0964">Secreted</keyword>
<feature type="signal peptide" evidence="21">
    <location>
        <begin position="1"/>
        <end position="16"/>
    </location>
</feature>
<keyword evidence="9" id="KW-0479">Metal-binding</keyword>
<keyword evidence="8" id="KW-0645">Protease</keyword>
<dbReference type="SUPFAM" id="SSF52025">
    <property type="entry name" value="PA domain"/>
    <property type="match status" value="1"/>
</dbReference>
<dbReference type="InterPro" id="IPR046450">
    <property type="entry name" value="PA_dom_sf"/>
</dbReference>
<dbReference type="Pfam" id="PF04389">
    <property type="entry name" value="Peptidase_M28"/>
    <property type="match status" value="1"/>
</dbReference>
<dbReference type="AlphaFoldDB" id="G0R1P6"/>
<gene>
    <name evidence="23" type="ORF">IMG5_171940</name>
</gene>
<keyword evidence="24" id="KW-1185">Reference proteome</keyword>
<evidence type="ECO:0000256" key="17">
    <source>
        <dbReference type="ARBA" id="ARBA00023180"/>
    </source>
</evidence>
<evidence type="ECO:0000256" key="18">
    <source>
        <dbReference type="ARBA" id="ARBA00023228"/>
    </source>
</evidence>
<evidence type="ECO:0000256" key="11">
    <source>
        <dbReference type="ARBA" id="ARBA00022801"/>
    </source>
</evidence>
<protein>
    <recommendedName>
        <fullName evidence="5">Carboxypeptidase Q</fullName>
    </recommendedName>
    <alternativeName>
        <fullName evidence="20">Plasma glutamate carboxypeptidase</fullName>
    </alternativeName>
</protein>
<dbReference type="Gene3D" id="3.40.630.10">
    <property type="entry name" value="Zn peptidases"/>
    <property type="match status" value="1"/>
</dbReference>
<keyword evidence="10 21" id="KW-0732">Signal</keyword>
<feature type="chain" id="PRO_5003408050" description="Carboxypeptidase Q" evidence="21">
    <location>
        <begin position="17"/>
        <end position="465"/>
    </location>
</feature>
<evidence type="ECO:0000256" key="3">
    <source>
        <dbReference type="ARBA" id="ARBA00004555"/>
    </source>
</evidence>
<organism evidence="23 24">
    <name type="scientific">Ichthyophthirius multifiliis</name>
    <name type="common">White spot disease agent</name>
    <name type="synonym">Ich</name>
    <dbReference type="NCBI Taxonomy" id="5932"/>
    <lineage>
        <taxon>Eukaryota</taxon>
        <taxon>Sar</taxon>
        <taxon>Alveolata</taxon>
        <taxon>Ciliophora</taxon>
        <taxon>Intramacronucleata</taxon>
        <taxon>Oligohymenophorea</taxon>
        <taxon>Hymenostomatida</taxon>
        <taxon>Ophryoglenina</taxon>
        <taxon>Ichthyophthirius</taxon>
    </lineage>
</organism>
<accession>G0R1P6</accession>
<keyword evidence="17" id="KW-0325">Glycoprotein</keyword>
<evidence type="ECO:0000256" key="6">
    <source>
        <dbReference type="ARBA" id="ARBA00022525"/>
    </source>
</evidence>
<keyword evidence="13" id="KW-0862">Zinc</keyword>
<comment type="subcellular location">
    <subcellularLocation>
        <location evidence="1">Endoplasmic reticulum</location>
    </subcellularLocation>
    <subcellularLocation>
        <location evidence="3">Golgi apparatus</location>
    </subcellularLocation>
    <subcellularLocation>
        <location evidence="2">Lysosome</location>
    </subcellularLocation>
    <subcellularLocation>
        <location evidence="4">Secreted</location>
    </subcellularLocation>
</comment>
<dbReference type="SUPFAM" id="SSF53187">
    <property type="entry name" value="Zn-dependent exopeptidases"/>
    <property type="match status" value="1"/>
</dbReference>
<dbReference type="GO" id="GO:0070573">
    <property type="term" value="F:metallodipeptidase activity"/>
    <property type="evidence" value="ECO:0007669"/>
    <property type="project" value="InterPro"/>
</dbReference>
<dbReference type="GeneID" id="14904695"/>
<evidence type="ECO:0000256" key="16">
    <source>
        <dbReference type="ARBA" id="ARBA00023145"/>
    </source>
</evidence>
<keyword evidence="11 23" id="KW-0378">Hydrolase</keyword>
<keyword evidence="16" id="KW-0865">Zymogen</keyword>
<dbReference type="InterPro" id="IPR007484">
    <property type="entry name" value="Peptidase_M28"/>
</dbReference>
<dbReference type="GO" id="GO:0046872">
    <property type="term" value="F:metal ion binding"/>
    <property type="evidence" value="ECO:0007669"/>
    <property type="project" value="UniProtKB-KW"/>
</dbReference>
<evidence type="ECO:0000256" key="13">
    <source>
        <dbReference type="ARBA" id="ARBA00022833"/>
    </source>
</evidence>
<evidence type="ECO:0000256" key="10">
    <source>
        <dbReference type="ARBA" id="ARBA00022729"/>
    </source>
</evidence>
<evidence type="ECO:0000256" key="2">
    <source>
        <dbReference type="ARBA" id="ARBA00004371"/>
    </source>
</evidence>
<dbReference type="GO" id="GO:0043171">
    <property type="term" value="P:peptide catabolic process"/>
    <property type="evidence" value="ECO:0007669"/>
    <property type="project" value="TreeGrafter"/>
</dbReference>
<dbReference type="OMA" id="IVFYNRP"/>
<reference evidence="23 24" key="1">
    <citation type="submission" date="2011-07" db="EMBL/GenBank/DDBJ databases">
        <authorList>
            <person name="Coyne R."/>
            <person name="Brami D."/>
            <person name="Johnson J."/>
            <person name="Hostetler J."/>
            <person name="Hannick L."/>
            <person name="Clark T."/>
            <person name="Cassidy-Hanley D."/>
            <person name="Inman J."/>
        </authorList>
    </citation>
    <scope>NUCLEOTIDE SEQUENCE [LARGE SCALE GENOMIC DNA]</scope>
    <source>
        <strain evidence="23 24">G5</strain>
    </source>
</reference>
<evidence type="ECO:0000256" key="14">
    <source>
        <dbReference type="ARBA" id="ARBA00023034"/>
    </source>
</evidence>
<evidence type="ECO:0000256" key="19">
    <source>
        <dbReference type="ARBA" id="ARBA00025833"/>
    </source>
</evidence>
<name>G0R1P6_ICHMU</name>
<keyword evidence="14" id="KW-0333">Golgi apparatus</keyword>